<protein>
    <submittedName>
        <fullName evidence="4">Ig-like domain-containing protein</fullName>
    </submittedName>
</protein>
<dbReference type="Proteomes" id="UP001300383">
    <property type="component" value="Unassembled WGS sequence"/>
</dbReference>
<keyword evidence="1" id="KW-0812">Transmembrane</keyword>
<dbReference type="EMBL" id="JASGBQ010000030">
    <property type="protein sequence ID" value="MDI9243298.1"/>
    <property type="molecule type" value="Genomic_DNA"/>
</dbReference>
<evidence type="ECO:0000313" key="4">
    <source>
        <dbReference type="EMBL" id="MDI9243298.1"/>
    </source>
</evidence>
<evidence type="ECO:0000313" key="5">
    <source>
        <dbReference type="Proteomes" id="UP001300383"/>
    </source>
</evidence>
<keyword evidence="5" id="KW-1185">Reference proteome</keyword>
<dbReference type="InterPro" id="IPR013783">
    <property type="entry name" value="Ig-like_fold"/>
</dbReference>
<feature type="chain" id="PRO_5042901644" evidence="2">
    <location>
        <begin position="29"/>
        <end position="1416"/>
    </location>
</feature>
<evidence type="ECO:0000256" key="1">
    <source>
        <dbReference type="SAM" id="Phobius"/>
    </source>
</evidence>
<dbReference type="RefSeq" id="WP_283231723.1">
    <property type="nucleotide sequence ID" value="NZ_JASGBQ010000030.1"/>
</dbReference>
<reference evidence="4 5" key="1">
    <citation type="submission" date="2023-05" db="EMBL/GenBank/DDBJ databases">
        <title>[ruminococcus] sp. nov., isolated from a pig farm feces dump.</title>
        <authorList>
            <person name="Chang Y.-H."/>
        </authorList>
    </citation>
    <scope>NUCLEOTIDE SEQUENCE [LARGE SCALE GENOMIC DNA]</scope>
    <source>
        <strain evidence="4 5">YH-rum2234</strain>
    </source>
</reference>
<dbReference type="Pfam" id="PF13750">
    <property type="entry name" value="Big_3_3"/>
    <property type="match status" value="1"/>
</dbReference>
<sequence>MKGKRKNLAHCILAAVLTVALLAGCVMHPELTAVKAAGTVDFTVIAEETDLTQPLEVTVGDTLELGQYFTVTPEDADVTYGLNGEGASCAEVENSTLKIAEELDTEADSLELKVTASVGEGTGENQRAELSVKIIKEDAVSDPGKITMVYGETKAAADAGITLSKKNSLSVTKGGEIITIDKDNNITATGVGEATITVKSGKYSDKDYDIKVNPYQLDLSGKTLTIPYGDTWQWELDGISGEMVIVTAKENGSGISRKEAGECTTYDGITFAVVDDNYEISGKPQKIVVEPRPIQVKPVPADGKNVAIPYFSADVKSLVSWEIDGTDAETEKLGELLESDKVQVDGEVFVYYAENNGSEVVLSDEKPLVLPIADSYKLKLRFGEKAEPDAGFGLLDTDITDTEDKCGNYRLVFKEAAAFEFSVTEAALEESEYGFEKVKNQENLPDEETELYIEISGDGETRTRKLWYDGSGFAVTAAQQDKYTEVQYEGTDGQWKTLSGYALESDQSEAELKIRLAKVEGGKTVAWSSVHTWMVYKDGAAPMVSLTDVKKADGTFDKLNSSEWLSTAPSWQEDMKKLYDAFGDSIQSAVLTARDGTEASASGLKAAAYVWINAADINAAPGEEPDWEAFLTAPGMESWTEIEFEGKTAEKVLEQKVPGYWVLAVRAEDQVGHVAYYLSNGIVIDTALNSSVTMYLVENEQTSLYNSGENGNAGLGRIYGEDIALQFAVEHETEDVPASPVRSIVCTAYNMGFADPVIDGAYGAWIAANGETAQKQVLVSWPGEDESLTEIYSEEELLNRVELNAMIPAETFNSNHILVEVKVTDATGNKDCSYYKFAIDTTDPVIEVVYDNHSVKNQSYYDAPRTAVVTVTERNFDESAVQLLWTNTDSAAPAVSGWSHSADAGESDSTVHTATVIFHADGDYTLLVKAADLAGNAAADVRVEEFTIDKTLPVVTVSYDNNSASNGYYYNKARTATITIREHNFNASDVQVTVTAHNRGNPQAAPSISSFGGSGDSHTASIVYNKDMDYTFTISYTDLAGNVMEAYQTDSFTVDLTNPAIAISGVEEATAYKGTVAPVITLEDTNFEADGVTVFLKGAKNGVAKSFKYSVADNSFGQTITYADFKHTELVDDIYTLTVKAVDKAGNEYQTERHFSVNRHGSNYTMDPGVIKLLEQYYVNQAGMDSIGNLKITEINVVGLKPVRITISHDGEVRELVKGTDYTEDESHDEAGWTVLNYEIFKKNFEAEGKYAVTIYSTDVAGNTTDNEVKKNAIEFVVDKTAPTVIFGNLTDRGTYREENHTYSIEVMDNIGVARVEAFVDGEKIGAFTEEQLAAGRAEFTLESSNNWQTIQAAAYDYAGNEINTADQQNYRVLVSASLWVQFCHNTPLVIGSVILLLVLIGACILFVAKRRKTRS</sequence>
<proteinExistence type="predicted"/>
<keyword evidence="1" id="KW-0472">Membrane</keyword>
<feature type="signal peptide" evidence="2">
    <location>
        <begin position="1"/>
        <end position="28"/>
    </location>
</feature>
<feature type="domain" description="Ig-like" evidence="3">
    <location>
        <begin position="1030"/>
        <end position="1156"/>
    </location>
</feature>
<evidence type="ECO:0000259" key="3">
    <source>
        <dbReference type="Pfam" id="PF13750"/>
    </source>
</evidence>
<comment type="caution">
    <text evidence="4">The sequence shown here is derived from an EMBL/GenBank/DDBJ whole genome shotgun (WGS) entry which is preliminary data.</text>
</comment>
<dbReference type="PROSITE" id="PS51257">
    <property type="entry name" value="PROKAR_LIPOPROTEIN"/>
    <property type="match status" value="1"/>
</dbReference>
<dbReference type="Gene3D" id="2.60.40.10">
    <property type="entry name" value="Immunoglobulins"/>
    <property type="match status" value="2"/>
</dbReference>
<evidence type="ECO:0000256" key="2">
    <source>
        <dbReference type="SAM" id="SignalP"/>
    </source>
</evidence>
<keyword evidence="2" id="KW-0732">Signal</keyword>
<keyword evidence="1" id="KW-1133">Transmembrane helix</keyword>
<feature type="transmembrane region" description="Helical" evidence="1">
    <location>
        <begin position="1389"/>
        <end position="1409"/>
    </location>
</feature>
<dbReference type="InterPro" id="IPR022038">
    <property type="entry name" value="Ig-like_bact"/>
</dbReference>
<name>A0AAP4F179_9FIRM</name>
<accession>A0AAP4F179</accession>
<organism evidence="4 5">
    <name type="scientific">Fusibacillus kribbianus</name>
    <dbReference type="NCBI Taxonomy" id="3044208"/>
    <lineage>
        <taxon>Bacteria</taxon>
        <taxon>Bacillati</taxon>
        <taxon>Bacillota</taxon>
        <taxon>Clostridia</taxon>
        <taxon>Lachnospirales</taxon>
        <taxon>Lachnospiraceae</taxon>
        <taxon>Fusibacillus</taxon>
    </lineage>
</organism>
<gene>
    <name evidence="4" type="ORF">QJ036_12650</name>
</gene>